<dbReference type="Gene3D" id="3.20.20.520">
    <property type="entry name" value="Glycosyl hydrolase family 115"/>
    <property type="match status" value="1"/>
</dbReference>
<keyword evidence="4" id="KW-1185">Reference proteome</keyword>
<dbReference type="InterPro" id="IPR029018">
    <property type="entry name" value="Hex-like_dom2"/>
</dbReference>
<keyword evidence="1 3" id="KW-0378">Hydrolase</keyword>
<reference evidence="3 4" key="1">
    <citation type="submission" date="2021-12" db="EMBL/GenBank/DDBJ databases">
        <title>Genome seq of P8.</title>
        <authorList>
            <person name="Seo T."/>
        </authorList>
    </citation>
    <scope>NUCLEOTIDE SEQUENCE [LARGE SCALE GENOMIC DNA]</scope>
    <source>
        <strain evidence="3 4">P8</strain>
    </source>
</reference>
<name>A0ABS8Y473_9BURK</name>
<dbReference type="Gene3D" id="1.20.58.2150">
    <property type="match status" value="1"/>
</dbReference>
<evidence type="ECO:0000259" key="2">
    <source>
        <dbReference type="Pfam" id="PF17829"/>
    </source>
</evidence>
<dbReference type="Pfam" id="PF15979">
    <property type="entry name" value="Glyco_hydro_115"/>
    <property type="match status" value="1"/>
</dbReference>
<feature type="domain" description="Gylcosyl hydrolase 115 C-terminal" evidence="2">
    <location>
        <begin position="792"/>
        <end position="956"/>
    </location>
</feature>
<dbReference type="GO" id="GO:0016787">
    <property type="term" value="F:hydrolase activity"/>
    <property type="evidence" value="ECO:0007669"/>
    <property type="project" value="UniProtKB-KW"/>
</dbReference>
<dbReference type="Gene3D" id="2.60.120.1620">
    <property type="match status" value="1"/>
</dbReference>
<evidence type="ECO:0000313" key="4">
    <source>
        <dbReference type="Proteomes" id="UP001200741"/>
    </source>
</evidence>
<dbReference type="SUPFAM" id="SSF55545">
    <property type="entry name" value="beta-N-acetylhexosaminidase-like domain"/>
    <property type="match status" value="1"/>
</dbReference>
<accession>A0ABS8Y473</accession>
<dbReference type="InterPro" id="IPR031924">
    <property type="entry name" value="GH115"/>
</dbReference>
<gene>
    <name evidence="3" type="ORF">LXT13_26705</name>
</gene>
<proteinExistence type="predicted"/>
<dbReference type="EMBL" id="JAJTWU010000015">
    <property type="protein sequence ID" value="MCE4557983.1"/>
    <property type="molecule type" value="Genomic_DNA"/>
</dbReference>
<dbReference type="InterPro" id="IPR042301">
    <property type="entry name" value="GH115_sf"/>
</dbReference>
<comment type="caution">
    <text evidence="3">The sequence shown here is derived from an EMBL/GenBank/DDBJ whole genome shotgun (WGS) entry which is preliminary data.</text>
</comment>
<dbReference type="PANTHER" id="PTHR37842">
    <property type="match status" value="1"/>
</dbReference>
<dbReference type="Pfam" id="PF17829">
    <property type="entry name" value="GH115_C"/>
    <property type="match status" value="1"/>
</dbReference>
<dbReference type="InterPro" id="IPR041437">
    <property type="entry name" value="GH115_C"/>
</dbReference>
<dbReference type="PANTHER" id="PTHR37842:SF2">
    <property type="entry name" value="GYLCOSYL HYDROLASE 115 C-TERMINAL DOMAIN-CONTAINING PROTEIN"/>
    <property type="match status" value="1"/>
</dbReference>
<protein>
    <submittedName>
        <fullName evidence="3">Glycosyl hydrolase 115 family protein</fullName>
    </submittedName>
</protein>
<evidence type="ECO:0000256" key="1">
    <source>
        <dbReference type="ARBA" id="ARBA00022801"/>
    </source>
</evidence>
<evidence type="ECO:0000313" key="3">
    <source>
        <dbReference type="EMBL" id="MCE4557983.1"/>
    </source>
</evidence>
<dbReference type="Proteomes" id="UP001200741">
    <property type="component" value="Unassembled WGS sequence"/>
</dbReference>
<dbReference type="Gene3D" id="3.30.379.10">
    <property type="entry name" value="Chitobiase/beta-hexosaminidase domain 2-like"/>
    <property type="match status" value="1"/>
</dbReference>
<organism evidence="3 4">
    <name type="scientific">Pelomonas cellulosilytica</name>
    <dbReference type="NCBI Taxonomy" id="2906762"/>
    <lineage>
        <taxon>Bacteria</taxon>
        <taxon>Pseudomonadati</taxon>
        <taxon>Pseudomonadota</taxon>
        <taxon>Betaproteobacteria</taxon>
        <taxon>Burkholderiales</taxon>
        <taxon>Sphaerotilaceae</taxon>
        <taxon>Roseateles</taxon>
    </lineage>
</organism>
<sequence>MLMAPLMAGLTGSVLASAVRFERGGGAFAIATSQSTTPVWVDPSDHKGVARVAHDFAADVARVTGAAPPTVSTRGTGVRRAIIVGSLDRSPLVQDLVRRGKLDVSGVAGQWEACVVQTVAQPFPGVDEALVIAGADKRGTIYGVYDLSRSIGVSPWYWWADVPVRRRAGIWLDAGRRVQRSPAVKYRGIFLNNEAPCLSGWTAEKFGGMNSAFYAKVFELLLRLKANYLWPAMWNNAFADDDPRNAELADEYGIVMGTSHHEPMNRAHKEFTSRREHIGNGEWNYVSNGDAVREFFREGAARSKQHELLVTLGMRGDGDVALEGTGGLQSDIRLLEQVIADQRQLLVEQTGKRIKDIPQVWVLFTEVQKYYDAGLKLPADVTLMFSDDNVGYLRRLPTAAERTSRTGGFGIYHHMDMNGGPFSYKWTNTNPLPKLWEQLNQALHHGADRIWISNVGDLKPLELPIEFFLAMAWDPAAMGRDKLQAWTEAWAARDFGAEHARDIARLASRYAKANAWRKPEVLKPDTYSLEHHDEALRLSRFWGELRRDAEGVNTRLQPDQRAAYYQFVLHPVRACANLNELLLAAARNQRFSRQARASANDEAALVRRLFAESRRIRDTYNLELVGGKWNHLMDQTYLGYFDWYQPTADIPPAVTELDLPDDARFGVAVDGSVQGWPGYYLPPTLPTFDGLLRNTSWLEVFPRGKRPAPVQVTAEQSWIRLRAVPAFSAGKDDVRHEVSIDWANVPEGNASGSIVVTDGRERVTVGVRVAGATVSQRDAARGAWGSLGAPFSIPADGFTRNVEARGVRWLPLPDYGRVEVAMTPEPVTAASFADPRQAPRLHYPLFVGGAGEFNVDVITAPTLRIDPAHELSLALWVDDGAPIVRSVFNPQERESQEFLGRQHDLNARADMRVMRFKLRIDTPGRHVLTVAMVDPGLVLQQLIVYRDRLPASYFGPLPQRLEA</sequence>